<dbReference type="Proteomes" id="UP000548304">
    <property type="component" value="Unassembled WGS sequence"/>
</dbReference>
<keyword evidence="2" id="KW-1185">Reference proteome</keyword>
<reference evidence="1 2" key="1">
    <citation type="submission" date="2020-07" db="EMBL/GenBank/DDBJ databases">
        <title>Genomic Encyclopedia of Type Strains, Phase III (KMG-III): the genomes of soil and plant-associated and newly described type strains.</title>
        <authorList>
            <person name="Whitman W."/>
        </authorList>
    </citation>
    <scope>NUCLEOTIDE SEQUENCE [LARGE SCALE GENOMIC DNA]</scope>
    <source>
        <strain evidence="1 2">CECT 8576</strain>
    </source>
</reference>
<organism evidence="1 2">
    <name type="scientific">Actinopolyspora biskrensis</name>
    <dbReference type="NCBI Taxonomy" id="1470178"/>
    <lineage>
        <taxon>Bacteria</taxon>
        <taxon>Bacillati</taxon>
        <taxon>Actinomycetota</taxon>
        <taxon>Actinomycetes</taxon>
        <taxon>Actinopolysporales</taxon>
        <taxon>Actinopolysporaceae</taxon>
        <taxon>Actinopolyspora</taxon>
    </lineage>
</organism>
<gene>
    <name evidence="1" type="ORF">FHR84_000739</name>
</gene>
<name>A0A852YWY4_9ACTN</name>
<dbReference type="EMBL" id="JACBYW010000001">
    <property type="protein sequence ID" value="NYH77425.1"/>
    <property type="molecule type" value="Genomic_DNA"/>
</dbReference>
<sequence>MASQAESADGGLRGLAIVRGMVVRHGKQLADITSTSGRGLGSVR</sequence>
<accession>A0A852YWY4</accession>
<proteinExistence type="predicted"/>
<evidence type="ECO:0000313" key="1">
    <source>
        <dbReference type="EMBL" id="NYH77425.1"/>
    </source>
</evidence>
<dbReference type="RefSeq" id="WP_281361184.1">
    <property type="nucleotide sequence ID" value="NZ_JACBYW010000001.1"/>
</dbReference>
<dbReference type="AlphaFoldDB" id="A0A852YWY4"/>
<evidence type="ECO:0000313" key="2">
    <source>
        <dbReference type="Proteomes" id="UP000548304"/>
    </source>
</evidence>
<protein>
    <submittedName>
        <fullName evidence="1">Uncharacterized protein</fullName>
    </submittedName>
</protein>
<comment type="caution">
    <text evidence="1">The sequence shown here is derived from an EMBL/GenBank/DDBJ whole genome shotgun (WGS) entry which is preliminary data.</text>
</comment>